<protein>
    <submittedName>
        <fullName evidence="4">Uncharacterized protein</fullName>
    </submittedName>
</protein>
<keyword evidence="3" id="KW-1133">Transmembrane helix</keyword>
<keyword evidence="3" id="KW-0472">Membrane</keyword>
<keyword evidence="1" id="KW-0175">Coiled coil</keyword>
<feature type="compositionally biased region" description="Acidic residues" evidence="2">
    <location>
        <begin position="99"/>
        <end position="120"/>
    </location>
</feature>
<sequence length="681" mass="74857">MTCRVPRYFCTPQWNHLTSAFTDEELKTLARAAVRPLEKRGKPYLYKEGKMIKARLFPQISACRRRHIVSDALARRMKGIVEASRKAVLCQRDAGIAPPEDESDEGTLENLPEGDEEEGVPDYVPEEAHGQEPTVCSVETAGVSGNFGVSRTSADSGNPAGPSSKGKEKVGDLPEPKQANLPSGSGSPHSAADMPNVPFEAVGGPSGAVAPEFPTSVERNRSSSEIPAPTDPISTPGDSNTEAGQTVKRKASFSSGRPFPKIPQVVAYVDSSSEDEGEGDASVTPPREQVREGAGGSTDLPRVAPSAELPEGDVGGMGFSPQIDDPTPETIFRAMASGRAYIGEDHWSHFRTGTMSDRLRNFFNSASYVSNAFAYMRHFAFFLFLLLFVVDLLQMVAEMSGACQAGEAQAETIRRLEAQLKESEDHCSRAELARQEEAKSSQMLLNQCLARQMEAEQRASSAAEEVRTLQDQLSSTREALLRAKQNAEDAKSTYERRIDDLECQALTAKELSKGARLEMELQSVDRFKRSPAYDALLLREFQRGMVSAGEFFKQKNRATDRARANWSLSIRKHVDTSLESLRIQMKEWRAYFRSKGKTPHPMHLEVPTAESFSTFYASERAGFNNEIPDLGPVPGTDYSHWMDDEEDVIVWPSDDSLLSEYVMEPDPDVGRSSSPPPAPSS</sequence>
<feature type="coiled-coil region" evidence="1">
    <location>
        <begin position="413"/>
        <end position="511"/>
    </location>
</feature>
<reference evidence="4" key="1">
    <citation type="journal article" date="2022" name="Plant J.">
        <title>Strategies of tolerance reflected in two North American maple genomes.</title>
        <authorList>
            <person name="McEvoy S.L."/>
            <person name="Sezen U.U."/>
            <person name="Trouern-Trend A."/>
            <person name="McMahon S.M."/>
            <person name="Schaberg P.G."/>
            <person name="Yang J."/>
            <person name="Wegrzyn J.L."/>
            <person name="Swenson N.G."/>
        </authorList>
    </citation>
    <scope>NUCLEOTIDE SEQUENCE</scope>
    <source>
        <strain evidence="4">NS2018</strain>
    </source>
</reference>
<evidence type="ECO:0000313" key="5">
    <source>
        <dbReference type="Proteomes" id="UP001168877"/>
    </source>
</evidence>
<keyword evidence="3" id="KW-0812">Transmembrane</keyword>
<feature type="region of interest" description="Disordered" evidence="2">
    <location>
        <begin position="94"/>
        <end position="133"/>
    </location>
</feature>
<gene>
    <name evidence="4" type="ORF">LWI29_034090</name>
</gene>
<feature type="compositionally biased region" description="Basic and acidic residues" evidence="2">
    <location>
        <begin position="165"/>
        <end position="175"/>
    </location>
</feature>
<keyword evidence="5" id="KW-1185">Reference proteome</keyword>
<evidence type="ECO:0000313" key="4">
    <source>
        <dbReference type="EMBL" id="KAK0585797.1"/>
    </source>
</evidence>
<evidence type="ECO:0000256" key="3">
    <source>
        <dbReference type="SAM" id="Phobius"/>
    </source>
</evidence>
<proteinExistence type="predicted"/>
<feature type="region of interest" description="Disordered" evidence="2">
    <location>
        <begin position="661"/>
        <end position="681"/>
    </location>
</feature>
<accession>A0AA39S8D1</accession>
<reference evidence="4" key="2">
    <citation type="submission" date="2023-06" db="EMBL/GenBank/DDBJ databases">
        <authorList>
            <person name="Swenson N.G."/>
            <person name="Wegrzyn J.L."/>
            <person name="Mcevoy S.L."/>
        </authorList>
    </citation>
    <scope>NUCLEOTIDE SEQUENCE</scope>
    <source>
        <strain evidence="4">NS2018</strain>
        <tissue evidence="4">Leaf</tissue>
    </source>
</reference>
<feature type="region of interest" description="Disordered" evidence="2">
    <location>
        <begin position="146"/>
        <end position="305"/>
    </location>
</feature>
<evidence type="ECO:0000256" key="1">
    <source>
        <dbReference type="SAM" id="Coils"/>
    </source>
</evidence>
<dbReference type="Proteomes" id="UP001168877">
    <property type="component" value="Unassembled WGS sequence"/>
</dbReference>
<comment type="caution">
    <text evidence="4">The sequence shown here is derived from an EMBL/GenBank/DDBJ whole genome shotgun (WGS) entry which is preliminary data.</text>
</comment>
<feature type="compositionally biased region" description="Polar residues" evidence="2">
    <location>
        <begin position="147"/>
        <end position="156"/>
    </location>
</feature>
<feature type="compositionally biased region" description="Polar residues" evidence="2">
    <location>
        <begin position="232"/>
        <end position="244"/>
    </location>
</feature>
<name>A0AA39S8D1_ACESA</name>
<evidence type="ECO:0000256" key="2">
    <source>
        <dbReference type="SAM" id="MobiDB-lite"/>
    </source>
</evidence>
<dbReference type="AlphaFoldDB" id="A0AA39S8D1"/>
<dbReference type="EMBL" id="JAUESC010000383">
    <property type="protein sequence ID" value="KAK0585797.1"/>
    <property type="molecule type" value="Genomic_DNA"/>
</dbReference>
<organism evidence="4 5">
    <name type="scientific">Acer saccharum</name>
    <name type="common">Sugar maple</name>
    <dbReference type="NCBI Taxonomy" id="4024"/>
    <lineage>
        <taxon>Eukaryota</taxon>
        <taxon>Viridiplantae</taxon>
        <taxon>Streptophyta</taxon>
        <taxon>Embryophyta</taxon>
        <taxon>Tracheophyta</taxon>
        <taxon>Spermatophyta</taxon>
        <taxon>Magnoliopsida</taxon>
        <taxon>eudicotyledons</taxon>
        <taxon>Gunneridae</taxon>
        <taxon>Pentapetalae</taxon>
        <taxon>rosids</taxon>
        <taxon>malvids</taxon>
        <taxon>Sapindales</taxon>
        <taxon>Sapindaceae</taxon>
        <taxon>Hippocastanoideae</taxon>
        <taxon>Acereae</taxon>
        <taxon>Acer</taxon>
    </lineage>
</organism>
<feature type="transmembrane region" description="Helical" evidence="3">
    <location>
        <begin position="372"/>
        <end position="390"/>
    </location>
</feature>